<dbReference type="EMBL" id="EU770222">
    <property type="protein sequence ID" value="ACF05141.1"/>
    <property type="molecule type" value="Genomic_DNA"/>
</dbReference>
<protein>
    <submittedName>
        <fullName evidence="1">Uncharacterized protein</fullName>
    </submittedName>
</protein>
<gene>
    <name evidence="1" type="ORF">PREDATOR_44</name>
</gene>
<dbReference type="OrthoDB" id="41485at10239"/>
<sequence>MKGLVMAMTKRDFVAIAEIIREEKTLRAPDPMRDATAQEIARGIARHAKQVNPRFDRAKFLTACGFDSDSVGW</sequence>
<dbReference type="RefSeq" id="YP_002003402.1">
    <property type="nucleotide sequence ID" value="NC_011039.1"/>
</dbReference>
<evidence type="ECO:0000313" key="1">
    <source>
        <dbReference type="EMBL" id="ACF05141.1"/>
    </source>
</evidence>
<keyword evidence="2" id="KW-1185">Reference proteome</keyword>
<name>B3VM71_9CAUD</name>
<evidence type="ECO:0000313" key="2">
    <source>
        <dbReference type="Proteomes" id="UP000000621"/>
    </source>
</evidence>
<reference evidence="1 2" key="1">
    <citation type="submission" date="2008-05" db="EMBL/GenBank/DDBJ databases">
        <authorList>
            <person name="Weber R.J."/>
            <person name="Jacobs-Sera D."/>
            <person name="Houtz J."/>
            <person name="Hendrix R.W."/>
            <person name="Hatfull G.H."/>
        </authorList>
    </citation>
    <scope>NUCLEOTIDE SEQUENCE [LARGE SCALE GENOMIC DNA]</scope>
</reference>
<proteinExistence type="predicted"/>
<organism evidence="1 2">
    <name type="scientific">Mycobacterium phage Predator</name>
    <dbReference type="NCBI Taxonomy" id="543153"/>
    <lineage>
        <taxon>Viruses</taxon>
        <taxon>Duplodnaviria</taxon>
        <taxon>Heunggongvirae</taxon>
        <taxon>Uroviricota</taxon>
        <taxon>Caudoviricetes</taxon>
        <taxon>Predatorvirus</taxon>
        <taxon>Predatorvirus predator</taxon>
    </lineage>
</organism>
<dbReference type="Proteomes" id="UP000000621">
    <property type="component" value="Segment"/>
</dbReference>
<accession>B3VM71</accession>
<dbReference type="KEGG" id="vg:6450045"/>